<reference evidence="2" key="1">
    <citation type="submission" date="2019-08" db="EMBL/GenBank/DDBJ databases">
        <authorList>
            <person name="Chen T."/>
        </authorList>
    </citation>
    <scope>NUCLEOTIDE SEQUENCE</scope>
    <source>
        <strain evidence="2">YL</strain>
    </source>
</reference>
<evidence type="ECO:0000313" key="2">
    <source>
        <dbReference type="EMBL" id="QGU18286.1"/>
    </source>
</evidence>
<name>A0A650F4T3_PLAVT</name>
<accession>A0A650F4T3</accession>
<protein>
    <submittedName>
        <fullName evidence="2">Putative RxLR effector</fullName>
    </submittedName>
</protein>
<sequence>MRLNFTKLFAGAVALAWTTESMATNAVTAHLSPLSRSLDHIQSDDSTQRRLRTINGADEERFSRMSMAGLRRALELELKEMHLESVATNQLVVRICTILGIEVAKSTPTNLNKLAELIKVEKEAENVAKKVQNPVDQADVILGLLIYPVKQGDVLGNKLLEKWPLLPKKAIINRFHRLKNHEVPKEPQPFAAHVHAPVVVAH</sequence>
<feature type="chain" id="PRO_5025038459" evidence="1">
    <location>
        <begin position="24"/>
        <end position="202"/>
    </location>
</feature>
<proteinExistence type="predicted"/>
<feature type="signal peptide" evidence="1">
    <location>
        <begin position="1"/>
        <end position="23"/>
    </location>
</feature>
<dbReference type="EMBL" id="MN328408">
    <property type="protein sequence ID" value="QGU18286.1"/>
    <property type="molecule type" value="Genomic_DNA"/>
</dbReference>
<evidence type="ECO:0000256" key="1">
    <source>
        <dbReference type="SAM" id="SignalP"/>
    </source>
</evidence>
<dbReference type="AlphaFoldDB" id="A0A650F4T3"/>
<keyword evidence="1" id="KW-0732">Signal</keyword>
<organism evidence="2">
    <name type="scientific">Plasmopara viticola</name>
    <name type="common">Downy mildew of grapevine</name>
    <name type="synonym">Botrytis viticola</name>
    <dbReference type="NCBI Taxonomy" id="143451"/>
    <lineage>
        <taxon>Eukaryota</taxon>
        <taxon>Sar</taxon>
        <taxon>Stramenopiles</taxon>
        <taxon>Oomycota</taxon>
        <taxon>Peronosporomycetes</taxon>
        <taxon>Peronosporales</taxon>
        <taxon>Peronosporaceae</taxon>
        <taxon>Plasmopara</taxon>
    </lineage>
</organism>